<dbReference type="AlphaFoldDB" id="A0A835CDJ7"/>
<accession>A0A835CDJ7</accession>
<gene>
    <name evidence="2" type="ORF">G2W53_011694</name>
</gene>
<evidence type="ECO:0000313" key="3">
    <source>
        <dbReference type="Proteomes" id="UP000634136"/>
    </source>
</evidence>
<dbReference type="Proteomes" id="UP000634136">
    <property type="component" value="Unassembled WGS sequence"/>
</dbReference>
<name>A0A835CDJ7_9FABA</name>
<sequence length="110" mass="12605">MGLYYKTQDIGSAYIFTGYITYSYLEISHQARQTKYIRNKIEQKSNTKTESKRSRSKLSNPRSLTTSIQLQDHSQRGWGTQIPNQRTQSLSGILSKPISCLVCILLDVQD</sequence>
<dbReference type="EMBL" id="JAAIUW010000004">
    <property type="protein sequence ID" value="KAF7836835.1"/>
    <property type="molecule type" value="Genomic_DNA"/>
</dbReference>
<proteinExistence type="predicted"/>
<keyword evidence="3" id="KW-1185">Reference proteome</keyword>
<evidence type="ECO:0000313" key="2">
    <source>
        <dbReference type="EMBL" id="KAF7836835.1"/>
    </source>
</evidence>
<protein>
    <submittedName>
        <fullName evidence="2">Uncharacterized protein</fullName>
    </submittedName>
</protein>
<comment type="caution">
    <text evidence="2">The sequence shown here is derived from an EMBL/GenBank/DDBJ whole genome shotgun (WGS) entry which is preliminary data.</text>
</comment>
<feature type="compositionally biased region" description="Polar residues" evidence="1">
    <location>
        <begin position="57"/>
        <end position="83"/>
    </location>
</feature>
<evidence type="ECO:0000256" key="1">
    <source>
        <dbReference type="SAM" id="MobiDB-lite"/>
    </source>
</evidence>
<reference evidence="2" key="1">
    <citation type="submission" date="2020-09" db="EMBL/GenBank/DDBJ databases">
        <title>Genome-Enabled Discovery of Anthraquinone Biosynthesis in Senna tora.</title>
        <authorList>
            <person name="Kang S.-H."/>
            <person name="Pandey R.P."/>
            <person name="Lee C.-M."/>
            <person name="Sim J.-S."/>
            <person name="Jeong J.-T."/>
            <person name="Choi B.-S."/>
            <person name="Jung M."/>
            <person name="Ginzburg D."/>
            <person name="Zhao K."/>
            <person name="Won S.Y."/>
            <person name="Oh T.-J."/>
            <person name="Yu Y."/>
            <person name="Kim N.-H."/>
            <person name="Lee O.R."/>
            <person name="Lee T.-H."/>
            <person name="Bashyal P."/>
            <person name="Kim T.-S."/>
            <person name="Lee W.-H."/>
            <person name="Kawkins C."/>
            <person name="Kim C.-K."/>
            <person name="Kim J.S."/>
            <person name="Ahn B.O."/>
            <person name="Rhee S.Y."/>
            <person name="Sohng J.K."/>
        </authorList>
    </citation>
    <scope>NUCLEOTIDE SEQUENCE</scope>
    <source>
        <tissue evidence="2">Leaf</tissue>
    </source>
</reference>
<feature type="compositionally biased region" description="Basic and acidic residues" evidence="1">
    <location>
        <begin position="39"/>
        <end position="53"/>
    </location>
</feature>
<organism evidence="2 3">
    <name type="scientific">Senna tora</name>
    <dbReference type="NCBI Taxonomy" id="362788"/>
    <lineage>
        <taxon>Eukaryota</taxon>
        <taxon>Viridiplantae</taxon>
        <taxon>Streptophyta</taxon>
        <taxon>Embryophyta</taxon>
        <taxon>Tracheophyta</taxon>
        <taxon>Spermatophyta</taxon>
        <taxon>Magnoliopsida</taxon>
        <taxon>eudicotyledons</taxon>
        <taxon>Gunneridae</taxon>
        <taxon>Pentapetalae</taxon>
        <taxon>rosids</taxon>
        <taxon>fabids</taxon>
        <taxon>Fabales</taxon>
        <taxon>Fabaceae</taxon>
        <taxon>Caesalpinioideae</taxon>
        <taxon>Cassia clade</taxon>
        <taxon>Senna</taxon>
    </lineage>
</organism>
<feature type="region of interest" description="Disordered" evidence="1">
    <location>
        <begin position="38"/>
        <end position="83"/>
    </location>
</feature>